<feature type="transmembrane region" description="Helical" evidence="10">
    <location>
        <begin position="6"/>
        <end position="24"/>
    </location>
</feature>
<evidence type="ECO:0000256" key="8">
    <source>
        <dbReference type="ARBA" id="ARBA00023284"/>
    </source>
</evidence>
<dbReference type="InterPro" id="IPR016156">
    <property type="entry name" value="FAD/NAD-linked_Rdtase_dimer_sf"/>
</dbReference>
<evidence type="ECO:0000256" key="7">
    <source>
        <dbReference type="ARBA" id="ARBA00023157"/>
    </source>
</evidence>
<keyword evidence="8 9" id="KW-0676">Redox-active center</keyword>
<feature type="domain" description="FAD/NAD(P)-binding" evidence="12">
    <location>
        <begin position="234"/>
        <end position="549"/>
    </location>
</feature>
<dbReference type="GO" id="GO:0016668">
    <property type="term" value="F:oxidoreductase activity, acting on a sulfur group of donors, NAD(P) as acceptor"/>
    <property type="evidence" value="ECO:0007669"/>
    <property type="project" value="InterPro"/>
</dbReference>
<dbReference type="GO" id="GO:0050660">
    <property type="term" value="F:flavin adenine dinucleotide binding"/>
    <property type="evidence" value="ECO:0007669"/>
    <property type="project" value="TreeGrafter"/>
</dbReference>
<keyword evidence="7" id="KW-1015">Disulfide bond</keyword>
<dbReference type="FunFam" id="3.30.390.30:FF:000001">
    <property type="entry name" value="Dihydrolipoyl dehydrogenase"/>
    <property type="match status" value="1"/>
</dbReference>
<dbReference type="PANTHER" id="PTHR43014">
    <property type="entry name" value="MERCURIC REDUCTASE"/>
    <property type="match status" value="1"/>
</dbReference>
<organism evidence="14 15">
    <name type="scientific">Saccharophagus degradans</name>
    <dbReference type="NCBI Taxonomy" id="86304"/>
    <lineage>
        <taxon>Bacteria</taxon>
        <taxon>Pseudomonadati</taxon>
        <taxon>Pseudomonadota</taxon>
        <taxon>Gammaproteobacteria</taxon>
        <taxon>Cellvibrionales</taxon>
        <taxon>Cellvibrionaceae</taxon>
        <taxon>Saccharophagus</taxon>
    </lineage>
</organism>
<dbReference type="InterPro" id="IPR023753">
    <property type="entry name" value="FAD/NAD-binding_dom"/>
</dbReference>
<dbReference type="PROSITE" id="PS00076">
    <property type="entry name" value="PYRIDINE_REDOX_1"/>
    <property type="match status" value="1"/>
</dbReference>
<dbReference type="PRINTS" id="PR00368">
    <property type="entry name" value="FADPNR"/>
</dbReference>
<dbReference type="Pfam" id="PF02852">
    <property type="entry name" value="Pyr_redox_dim"/>
    <property type="match status" value="1"/>
</dbReference>
<dbReference type="Pfam" id="PF09335">
    <property type="entry name" value="VTT_dom"/>
    <property type="match status" value="1"/>
</dbReference>
<evidence type="ECO:0000259" key="13">
    <source>
        <dbReference type="Pfam" id="PF09335"/>
    </source>
</evidence>
<evidence type="ECO:0000256" key="6">
    <source>
        <dbReference type="ARBA" id="ARBA00023002"/>
    </source>
</evidence>
<keyword evidence="3 9" id="KW-0285">Flavoprotein</keyword>
<dbReference type="GO" id="GO:0003955">
    <property type="term" value="F:NAD(P)H dehydrogenase (quinone) activity"/>
    <property type="evidence" value="ECO:0007669"/>
    <property type="project" value="TreeGrafter"/>
</dbReference>
<evidence type="ECO:0000256" key="5">
    <source>
        <dbReference type="ARBA" id="ARBA00022857"/>
    </source>
</evidence>
<dbReference type="SUPFAM" id="SSF55424">
    <property type="entry name" value="FAD/NAD-linked reductases, dimerisation (C-terminal) domain"/>
    <property type="match status" value="1"/>
</dbReference>
<feature type="domain" description="VTT" evidence="13">
    <location>
        <begin position="65"/>
        <end position="176"/>
    </location>
</feature>
<comment type="cofactor">
    <cofactor evidence="1">
        <name>FAD</name>
        <dbReference type="ChEBI" id="CHEBI:57692"/>
    </cofactor>
</comment>
<evidence type="ECO:0000259" key="12">
    <source>
        <dbReference type="Pfam" id="PF07992"/>
    </source>
</evidence>
<name>A0AAW7X9I6_9GAMM</name>
<keyword evidence="10" id="KW-0472">Membrane</keyword>
<dbReference type="Pfam" id="PF07992">
    <property type="entry name" value="Pyr_redox_2"/>
    <property type="match status" value="1"/>
</dbReference>
<keyword evidence="10" id="KW-0812">Transmembrane</keyword>
<dbReference type="InterPro" id="IPR036188">
    <property type="entry name" value="FAD/NAD-bd_sf"/>
</dbReference>
<dbReference type="SUPFAM" id="SSF51905">
    <property type="entry name" value="FAD/NAD(P)-binding domain"/>
    <property type="match status" value="1"/>
</dbReference>
<feature type="transmembrane region" description="Helical" evidence="10">
    <location>
        <begin position="233"/>
        <end position="254"/>
    </location>
</feature>
<dbReference type="GO" id="GO:0005886">
    <property type="term" value="C:plasma membrane"/>
    <property type="evidence" value="ECO:0007669"/>
    <property type="project" value="UniProtKB-ARBA"/>
</dbReference>
<feature type="transmembrane region" description="Helical" evidence="10">
    <location>
        <begin position="194"/>
        <end position="213"/>
    </location>
</feature>
<feature type="transmembrane region" description="Helical" evidence="10">
    <location>
        <begin position="157"/>
        <end position="182"/>
    </location>
</feature>
<dbReference type="Gene3D" id="3.30.390.30">
    <property type="match status" value="1"/>
</dbReference>
<protein>
    <submittedName>
        <fullName evidence="14">FAD-dependent oxidoreductase</fullName>
    </submittedName>
</protein>
<dbReference type="InterPro" id="IPR012999">
    <property type="entry name" value="Pyr_OxRdtase_I_AS"/>
</dbReference>
<evidence type="ECO:0000259" key="11">
    <source>
        <dbReference type="Pfam" id="PF02852"/>
    </source>
</evidence>
<dbReference type="AlphaFoldDB" id="A0AAW7X9I6"/>
<evidence type="ECO:0000313" key="15">
    <source>
        <dbReference type="Proteomes" id="UP001169760"/>
    </source>
</evidence>
<evidence type="ECO:0000256" key="9">
    <source>
        <dbReference type="RuleBase" id="RU003691"/>
    </source>
</evidence>
<reference evidence="14" key="1">
    <citation type="submission" date="2023-07" db="EMBL/GenBank/DDBJ databases">
        <title>Genome content predicts the carbon catabolic preferences of heterotrophic bacteria.</title>
        <authorList>
            <person name="Gralka M."/>
        </authorList>
    </citation>
    <scope>NUCLEOTIDE SEQUENCE</scope>
    <source>
        <strain evidence="14">I3M17_2</strain>
    </source>
</reference>
<dbReference type="PRINTS" id="PR00411">
    <property type="entry name" value="PNDRDTASEI"/>
</dbReference>
<accession>A0AAW7X9I6</accession>
<dbReference type="PANTHER" id="PTHR43014:SF2">
    <property type="entry name" value="MERCURIC REDUCTASE"/>
    <property type="match status" value="1"/>
</dbReference>
<dbReference type="RefSeq" id="WP_303493185.1">
    <property type="nucleotide sequence ID" value="NZ_JAUOPB010000010.1"/>
</dbReference>
<evidence type="ECO:0000256" key="10">
    <source>
        <dbReference type="SAM" id="Phobius"/>
    </source>
</evidence>
<evidence type="ECO:0000256" key="4">
    <source>
        <dbReference type="ARBA" id="ARBA00022827"/>
    </source>
</evidence>
<feature type="transmembrane region" description="Helical" evidence="10">
    <location>
        <begin position="36"/>
        <end position="55"/>
    </location>
</feature>
<evidence type="ECO:0000256" key="1">
    <source>
        <dbReference type="ARBA" id="ARBA00001974"/>
    </source>
</evidence>
<feature type="transmembrane region" description="Helical" evidence="10">
    <location>
        <begin position="75"/>
        <end position="102"/>
    </location>
</feature>
<sequence>MTPKKIGVLLVVALCVCAFFYFDLDRYIAVGLMRDWVAQSPVMASTIFASLYFMVAALSLPGTGAMTLLAGAVFGLWWGFLLVSFASTIGATVNMLVSRLLLRDWVTRRFRTSLERVNEGVEREGSFYLFSIRLIPLVPFFVVNPVFGLTYMRATTFYWVSQVGMVPGTLLYVNAGVALGALDSISMGAIFTPQIIGSLVLLALFPWVAKAIVEAVKRKRTLAKYKKPKHFDANLIVIGAGSGGLVAAYIAAAVKAKVILVEKDLMGGDCLNTGCVPSKALIKAAKVAHQTRKAQHLGINAQPEIDFAKVMQHVKGAVKQIEPHDSVERYTSLGVDCVQGEAEIISPYEVRVNGKVLAAKNIIVATGAAPSVPPIEGLDTINYLTTDTVWNLTQLPNRLVIAGGGPIGCEMAQAFARLGSQVTVVQRGDQLLPKEDADVAEFALNTLRNEGVEVLLNAELTAVAAGEGKSVLTISQNENTQHLECDQLLLALGRTPRLQGFGLENIGVAISEQGKLLVDRFLRTSIPTVYACGDVIGPYQFTHAASHQAWYASVNALFGGFKSFSVDYSALPWVTFTDPEIARVGASEMDLKKRGVHYEVTRYSLAELDRAIAEGEAHGFVKVLTEEGKDRILGAVIVGSHGGEMITEFVSAIKHGKGLNAILGTVHSYPTWSEANKAAAGKWKQAHAPQRLLQWVEKFHRWQR</sequence>
<proteinExistence type="inferred from homology"/>
<evidence type="ECO:0000256" key="2">
    <source>
        <dbReference type="ARBA" id="ARBA00007532"/>
    </source>
</evidence>
<evidence type="ECO:0000313" key="14">
    <source>
        <dbReference type="EMBL" id="MDO6423541.1"/>
    </source>
</evidence>
<dbReference type="InterPro" id="IPR004099">
    <property type="entry name" value="Pyr_nucl-diS_OxRdtase_dimer"/>
</dbReference>
<keyword evidence="6 9" id="KW-0560">Oxidoreductase</keyword>
<evidence type="ECO:0000256" key="3">
    <source>
        <dbReference type="ARBA" id="ARBA00022630"/>
    </source>
</evidence>
<dbReference type="Proteomes" id="UP001169760">
    <property type="component" value="Unassembled WGS sequence"/>
</dbReference>
<dbReference type="InterPro" id="IPR032816">
    <property type="entry name" value="VTT_dom"/>
</dbReference>
<gene>
    <name evidence="14" type="ORF">Q4521_13755</name>
</gene>
<comment type="similarity">
    <text evidence="2 9">Belongs to the class-I pyridine nucleotide-disulfide oxidoreductase family.</text>
</comment>
<feature type="domain" description="Pyridine nucleotide-disulphide oxidoreductase dimerisation" evidence="11">
    <location>
        <begin position="572"/>
        <end position="679"/>
    </location>
</feature>
<dbReference type="Gene3D" id="3.50.50.60">
    <property type="entry name" value="FAD/NAD(P)-binding domain"/>
    <property type="match status" value="2"/>
</dbReference>
<dbReference type="EMBL" id="JAUOPB010000010">
    <property type="protein sequence ID" value="MDO6423541.1"/>
    <property type="molecule type" value="Genomic_DNA"/>
</dbReference>
<keyword evidence="5" id="KW-0521">NADP</keyword>
<keyword evidence="10" id="KW-1133">Transmembrane helix</keyword>
<keyword evidence="4 9" id="KW-0274">FAD</keyword>
<comment type="caution">
    <text evidence="14">The sequence shown here is derived from an EMBL/GenBank/DDBJ whole genome shotgun (WGS) entry which is preliminary data.</text>
</comment>